<keyword evidence="3" id="KW-1185">Reference proteome</keyword>
<dbReference type="Proteomes" id="UP000319804">
    <property type="component" value="Unassembled WGS sequence"/>
</dbReference>
<name>A0A4Y3UR79_9MICO</name>
<comment type="caution">
    <text evidence="2">The sequence shown here is derived from an EMBL/GenBank/DDBJ whole genome shotgun (WGS) entry which is preliminary data.</text>
</comment>
<sequence>MSEIVFDSLPTPGYTLKEKGRTYLNDASVKKAKKNPGKYILLGDGHLMDKAYFGTLEGQAAKIDPRLELHFVLEDRKENRNTPSGIPSYSYKGKVFARYMDAVEDVKAVELERKRRAKEAKKRARREARELAELEMSEQAAA</sequence>
<feature type="region of interest" description="Disordered" evidence="1">
    <location>
        <begin position="115"/>
        <end position="142"/>
    </location>
</feature>
<evidence type="ECO:0000313" key="3">
    <source>
        <dbReference type="Proteomes" id="UP000319804"/>
    </source>
</evidence>
<organism evidence="2 3">
    <name type="scientific">Microbacterium lacticum</name>
    <dbReference type="NCBI Taxonomy" id="33885"/>
    <lineage>
        <taxon>Bacteria</taxon>
        <taxon>Bacillati</taxon>
        <taxon>Actinomycetota</taxon>
        <taxon>Actinomycetes</taxon>
        <taxon>Micrococcales</taxon>
        <taxon>Microbacteriaceae</taxon>
        <taxon>Microbacterium</taxon>
    </lineage>
</organism>
<feature type="compositionally biased region" description="Basic residues" evidence="1">
    <location>
        <begin position="115"/>
        <end position="126"/>
    </location>
</feature>
<dbReference type="OrthoDB" id="9997232at2"/>
<dbReference type="EMBL" id="VFPS01000002">
    <property type="protein sequence ID" value="TQM98819.1"/>
    <property type="molecule type" value="Genomic_DNA"/>
</dbReference>
<accession>A0A4Y3UR79</accession>
<proteinExistence type="predicted"/>
<evidence type="ECO:0000256" key="1">
    <source>
        <dbReference type="SAM" id="MobiDB-lite"/>
    </source>
</evidence>
<dbReference type="AlphaFoldDB" id="A0A4Y3UR79"/>
<reference evidence="2 3" key="1">
    <citation type="submission" date="2019-06" db="EMBL/GenBank/DDBJ databases">
        <title>Sequencing the genomes of 1000 actinobacteria strains.</title>
        <authorList>
            <person name="Klenk H.-P."/>
        </authorList>
    </citation>
    <scope>NUCLEOTIDE SEQUENCE [LARGE SCALE GENOMIC DNA]</scope>
    <source>
        <strain evidence="2 3">DSM 20427</strain>
    </source>
</reference>
<evidence type="ECO:0000313" key="2">
    <source>
        <dbReference type="EMBL" id="TQM98819.1"/>
    </source>
</evidence>
<protein>
    <submittedName>
        <fullName evidence="2">Uncharacterized protein</fullName>
    </submittedName>
</protein>
<dbReference type="RefSeq" id="WP_141381192.1">
    <property type="nucleotide sequence ID" value="NZ_BJNA01000054.1"/>
</dbReference>
<gene>
    <name evidence="2" type="ORF">FHX68_1532</name>
</gene>